<evidence type="ECO:0000313" key="2">
    <source>
        <dbReference type="EMBL" id="TNN68080.1"/>
    </source>
</evidence>
<reference evidence="2 3" key="1">
    <citation type="submission" date="2019-03" db="EMBL/GenBank/DDBJ databases">
        <title>First draft genome of Liparis tanakae, snailfish: a comprehensive survey of snailfish specific genes.</title>
        <authorList>
            <person name="Kim W."/>
            <person name="Song I."/>
            <person name="Jeong J.-H."/>
            <person name="Kim D."/>
            <person name="Kim S."/>
            <person name="Ryu S."/>
            <person name="Song J.Y."/>
            <person name="Lee S.K."/>
        </authorList>
    </citation>
    <scope>NUCLEOTIDE SEQUENCE [LARGE SCALE GENOMIC DNA]</scope>
    <source>
        <tissue evidence="2">Muscle</tissue>
    </source>
</reference>
<protein>
    <submittedName>
        <fullName evidence="2">Uncharacterized protein</fullName>
    </submittedName>
</protein>
<accession>A0A4Z2HR19</accession>
<organism evidence="2 3">
    <name type="scientific">Liparis tanakae</name>
    <name type="common">Tanaka's snailfish</name>
    <dbReference type="NCBI Taxonomy" id="230148"/>
    <lineage>
        <taxon>Eukaryota</taxon>
        <taxon>Metazoa</taxon>
        <taxon>Chordata</taxon>
        <taxon>Craniata</taxon>
        <taxon>Vertebrata</taxon>
        <taxon>Euteleostomi</taxon>
        <taxon>Actinopterygii</taxon>
        <taxon>Neopterygii</taxon>
        <taxon>Teleostei</taxon>
        <taxon>Neoteleostei</taxon>
        <taxon>Acanthomorphata</taxon>
        <taxon>Eupercaria</taxon>
        <taxon>Perciformes</taxon>
        <taxon>Cottioidei</taxon>
        <taxon>Cottales</taxon>
        <taxon>Liparidae</taxon>
        <taxon>Liparis</taxon>
    </lineage>
</organism>
<evidence type="ECO:0000256" key="1">
    <source>
        <dbReference type="SAM" id="MobiDB-lite"/>
    </source>
</evidence>
<keyword evidence="3" id="KW-1185">Reference proteome</keyword>
<dbReference type="AlphaFoldDB" id="A0A4Z2HR19"/>
<feature type="region of interest" description="Disordered" evidence="1">
    <location>
        <begin position="33"/>
        <end position="61"/>
    </location>
</feature>
<dbReference type="Proteomes" id="UP000314294">
    <property type="component" value="Unassembled WGS sequence"/>
</dbReference>
<comment type="caution">
    <text evidence="2">The sequence shown here is derived from an EMBL/GenBank/DDBJ whole genome shotgun (WGS) entry which is preliminary data.</text>
</comment>
<dbReference type="EMBL" id="SRLO01000195">
    <property type="protein sequence ID" value="TNN68080.1"/>
    <property type="molecule type" value="Genomic_DNA"/>
</dbReference>
<evidence type="ECO:0000313" key="3">
    <source>
        <dbReference type="Proteomes" id="UP000314294"/>
    </source>
</evidence>
<proteinExistence type="predicted"/>
<gene>
    <name evidence="2" type="ORF">EYF80_021725</name>
</gene>
<name>A0A4Z2HR19_9TELE</name>
<sequence length="61" mass="6425">MEAAPRHPENTSRWDHSDMYLFENFPGGGTGVDRGTLPAANGNARGVKYGAPALGGDPVLQ</sequence>